<accession>A0ABT8P3E6</accession>
<proteinExistence type="predicted"/>
<organism evidence="1 2">
    <name type="scientific">Burkholderia orbicola</name>
    <dbReference type="NCBI Taxonomy" id="2978683"/>
    <lineage>
        <taxon>Bacteria</taxon>
        <taxon>Pseudomonadati</taxon>
        <taxon>Pseudomonadota</taxon>
        <taxon>Betaproteobacteria</taxon>
        <taxon>Burkholderiales</taxon>
        <taxon>Burkholderiaceae</taxon>
        <taxon>Burkholderia</taxon>
        <taxon>Burkholderia cepacia complex</taxon>
    </lineage>
</organism>
<gene>
    <name evidence="1" type="ORF">QZM70_35855</name>
</gene>
<comment type="caution">
    <text evidence="1">The sequence shown here is derived from an EMBL/GenBank/DDBJ whole genome shotgun (WGS) entry which is preliminary data.</text>
</comment>
<dbReference type="RefSeq" id="WP_175808532.1">
    <property type="nucleotide sequence ID" value="NZ_JAUJQL010000044.1"/>
</dbReference>
<dbReference type="Pfam" id="PF05159">
    <property type="entry name" value="Capsule_synth"/>
    <property type="match status" value="3"/>
</dbReference>
<dbReference type="Proteomes" id="UP001172217">
    <property type="component" value="Unassembled WGS sequence"/>
</dbReference>
<evidence type="ECO:0000313" key="1">
    <source>
        <dbReference type="EMBL" id="MDN7528325.1"/>
    </source>
</evidence>
<name>A0ABT8P3E6_9BURK</name>
<dbReference type="EMBL" id="JAUJQL010000044">
    <property type="protein sequence ID" value="MDN7528325.1"/>
    <property type="molecule type" value="Genomic_DNA"/>
</dbReference>
<dbReference type="CDD" id="cd16439">
    <property type="entry name" value="beta_Kdo_transferase_KpsC_2"/>
    <property type="match status" value="1"/>
</dbReference>
<evidence type="ECO:0000313" key="2">
    <source>
        <dbReference type="Proteomes" id="UP001172217"/>
    </source>
</evidence>
<dbReference type="InterPro" id="IPR007833">
    <property type="entry name" value="Capsule_polysaccharide_synth"/>
</dbReference>
<protein>
    <submittedName>
        <fullName evidence="1">Capsular biosynthesis protein</fullName>
    </submittedName>
</protein>
<reference evidence="1" key="1">
    <citation type="submission" date="2023-07" db="EMBL/GenBank/DDBJ databases">
        <title>A collection of bacterial strains from the Burkholderia cepacia Research Laboratory and Repository.</title>
        <authorList>
            <person name="Lipuma J."/>
            <person name="Spilker T."/>
            <person name="Caverly L."/>
        </authorList>
    </citation>
    <scope>NUCLEOTIDE SEQUENCE</scope>
    <source>
        <strain evidence="1">AU45194</strain>
    </source>
</reference>
<keyword evidence="2" id="KW-1185">Reference proteome</keyword>
<sequence length="685" mass="76353">MMPPSHSYFTSAADREFNVRSVVRGRRLIGWMTGRSPLIWVDTLVGRIAARSALAIGAAMQATYPGPILGHRKQHAPPLSWFVCPDDCISRGGFVAALESQLVRSSDATPKEHIEDAIARVLETDALHIRHRVSPLPKQWHDSCAASRVVLLDERTTTHIDYCTSRVSRRAAFTEMVANARRSHPDAQFWLLRSADSGQGIWLSSQTTLPPDTTLLEVDHSLYEMLDRIDAVYVVGASEGMAALLAGIPTHVFGTPYYSGWGLTHDYAVMPERTARPTRNKFFNIVFQQLARYLDSTTGQPGSLDATLDSVALQHSVATRFFDLTAIAALRFQWWKRSYATPYLRAGGSNLRWVGKTGDVGSNETAAVWGGRTAVGLPTGTRVVRIEDGFLHSAGLGSDMSAPYSQVLDFQGIYFDATRPSDLTTILNTAQFDERELERAAALRHAIVRFGLTKYNLGRRAPVWRAPSGRRIALVAGQVADDASIRLGTGSIATTEALLKEVRSRYPDAFIVYKPHPDVMSGNRPGVIDGAKLADIVDDRADLVSLITAVDEVHTLSSLTGFEALLRGKEVYTYGLPFYAGWGLTHDALPQPWRARTLTLDMLTAGVLIRYPIYWDWDLALFTSPEAVVLRLSQMANRPLGEIRKDHKRFFVKAARWSRNVLWHALWHCRHRPTDNSQPRWRRQT</sequence>